<protein>
    <submittedName>
        <fullName evidence="4">Disco-interacting protein 2 homolog C-like</fullName>
    </submittedName>
</protein>
<reference evidence="4" key="1">
    <citation type="submission" date="2025-08" db="UniProtKB">
        <authorList>
            <consortium name="RefSeq"/>
        </authorList>
    </citation>
    <scope>IDENTIFICATION</scope>
</reference>
<dbReference type="PROSITE" id="PS51912">
    <property type="entry name" value="DMAP1_BIND"/>
    <property type="match status" value="1"/>
</dbReference>
<dbReference type="PANTHER" id="PTHR22754">
    <property type="entry name" value="DISCO-INTERACTING PROTEIN 2 DIP2 -RELATED"/>
    <property type="match status" value="1"/>
</dbReference>
<dbReference type="AlphaFoldDB" id="A0A6J2PEM8"/>
<dbReference type="PANTHER" id="PTHR22754:SF33">
    <property type="entry name" value="DISCO-INTERACTING PROTEIN 2 HOMOLOG C"/>
    <property type="match status" value="1"/>
</dbReference>
<evidence type="ECO:0000259" key="2">
    <source>
        <dbReference type="PROSITE" id="PS51912"/>
    </source>
</evidence>
<evidence type="ECO:0000313" key="4">
    <source>
        <dbReference type="RefSeq" id="XP_029283849.1"/>
    </source>
</evidence>
<gene>
    <name evidence="4" type="primary">LOC115005986</name>
</gene>
<feature type="compositionally biased region" description="Basic residues" evidence="1">
    <location>
        <begin position="167"/>
        <end position="186"/>
    </location>
</feature>
<dbReference type="KEGG" id="cgob:115005986"/>
<feature type="compositionally biased region" description="Acidic residues" evidence="1">
    <location>
        <begin position="92"/>
        <end position="105"/>
    </location>
</feature>
<dbReference type="Pfam" id="PF06464">
    <property type="entry name" value="DMAP_binding"/>
    <property type="match status" value="1"/>
</dbReference>
<sequence length="276" mass="29904">MDPSMGQERRAPVTPSSSSRYHRRRSSGSRDERYRSDVHTEAVQAALAKHKERKIAVPMPSKRRSLVVQTSMDAYTPPDTSSGSEGEGQGDGNEEEGGDGEEEDGGGGREGSISMEHWINRAIHGTSSTTTTSSTASSSSSSTRSGGSGAAGGRLADVLAQHVHISAHHHHLRHHHHHHHHHHHKTENHSAPPDVTGYTNNTVDGIQVERAPGAGTAAQRQTPKYGNAELMETGDGVPVSSRVSAKIQQLVNTLKRPKRPPLREFFVDDFEELLEA</sequence>
<evidence type="ECO:0000313" key="3">
    <source>
        <dbReference type="Proteomes" id="UP000504630"/>
    </source>
</evidence>
<proteinExistence type="predicted"/>
<accession>A0A6J2PEM8</accession>
<dbReference type="InParanoid" id="A0A6J2PEM8"/>
<dbReference type="RefSeq" id="XP_029283849.1">
    <property type="nucleotide sequence ID" value="XM_029427989.1"/>
</dbReference>
<feature type="compositionally biased region" description="Low complexity" evidence="1">
    <location>
        <begin position="125"/>
        <end position="145"/>
    </location>
</feature>
<evidence type="ECO:0000256" key="1">
    <source>
        <dbReference type="SAM" id="MobiDB-lite"/>
    </source>
</evidence>
<dbReference type="OrthoDB" id="263283at2759"/>
<feature type="region of interest" description="Disordered" evidence="1">
    <location>
        <begin position="167"/>
        <end position="201"/>
    </location>
</feature>
<dbReference type="GeneID" id="115005986"/>
<name>A0A6J2PEM8_COTGO</name>
<feature type="region of interest" description="Disordered" evidence="1">
    <location>
        <begin position="124"/>
        <end position="152"/>
    </location>
</feature>
<feature type="domain" description="DMAP1-binding" evidence="2">
    <location>
        <begin position="1"/>
        <end position="67"/>
    </location>
</feature>
<dbReference type="Proteomes" id="UP000504630">
    <property type="component" value="Unplaced"/>
</dbReference>
<feature type="region of interest" description="Disordered" evidence="1">
    <location>
        <begin position="1"/>
        <end position="112"/>
    </location>
</feature>
<organism evidence="3 4">
    <name type="scientific">Cottoperca gobio</name>
    <name type="common">Frogmouth</name>
    <name type="synonym">Aphritis gobio</name>
    <dbReference type="NCBI Taxonomy" id="56716"/>
    <lineage>
        <taxon>Eukaryota</taxon>
        <taxon>Metazoa</taxon>
        <taxon>Chordata</taxon>
        <taxon>Craniata</taxon>
        <taxon>Vertebrata</taxon>
        <taxon>Euteleostomi</taxon>
        <taxon>Actinopterygii</taxon>
        <taxon>Neopterygii</taxon>
        <taxon>Teleostei</taxon>
        <taxon>Neoteleostei</taxon>
        <taxon>Acanthomorphata</taxon>
        <taxon>Eupercaria</taxon>
        <taxon>Perciformes</taxon>
        <taxon>Notothenioidei</taxon>
        <taxon>Bovichtidae</taxon>
        <taxon>Cottoperca</taxon>
    </lineage>
</organism>
<dbReference type="InterPro" id="IPR010506">
    <property type="entry name" value="DMAP1-bd"/>
</dbReference>
<keyword evidence="3" id="KW-1185">Reference proteome</keyword>
<feature type="compositionally biased region" description="Basic and acidic residues" evidence="1">
    <location>
        <begin position="28"/>
        <end position="40"/>
    </location>
</feature>